<protein>
    <submittedName>
        <fullName evidence="1">Uncharacterized protein</fullName>
    </submittedName>
</protein>
<dbReference type="AlphaFoldDB" id="A0AAD4C9K4"/>
<dbReference type="Proteomes" id="UP001194468">
    <property type="component" value="Unassembled WGS sequence"/>
</dbReference>
<reference evidence="1" key="2">
    <citation type="journal article" date="2020" name="Nat. Commun.">
        <title>Large-scale genome sequencing of mycorrhizal fungi provides insights into the early evolution of symbiotic traits.</title>
        <authorList>
            <person name="Miyauchi S."/>
            <person name="Kiss E."/>
            <person name="Kuo A."/>
            <person name="Drula E."/>
            <person name="Kohler A."/>
            <person name="Sanchez-Garcia M."/>
            <person name="Morin E."/>
            <person name="Andreopoulos B."/>
            <person name="Barry K.W."/>
            <person name="Bonito G."/>
            <person name="Buee M."/>
            <person name="Carver A."/>
            <person name="Chen C."/>
            <person name="Cichocki N."/>
            <person name="Clum A."/>
            <person name="Culley D."/>
            <person name="Crous P.W."/>
            <person name="Fauchery L."/>
            <person name="Girlanda M."/>
            <person name="Hayes R.D."/>
            <person name="Keri Z."/>
            <person name="LaButti K."/>
            <person name="Lipzen A."/>
            <person name="Lombard V."/>
            <person name="Magnuson J."/>
            <person name="Maillard F."/>
            <person name="Murat C."/>
            <person name="Nolan M."/>
            <person name="Ohm R.A."/>
            <person name="Pangilinan J."/>
            <person name="Pereira M.F."/>
            <person name="Perotto S."/>
            <person name="Peter M."/>
            <person name="Pfister S."/>
            <person name="Riley R."/>
            <person name="Sitrit Y."/>
            <person name="Stielow J.B."/>
            <person name="Szollosi G."/>
            <person name="Zifcakova L."/>
            <person name="Stursova M."/>
            <person name="Spatafora J.W."/>
            <person name="Tedersoo L."/>
            <person name="Vaario L.M."/>
            <person name="Yamada A."/>
            <person name="Yan M."/>
            <person name="Wang P."/>
            <person name="Xu J."/>
            <person name="Bruns T."/>
            <person name="Baldrian P."/>
            <person name="Vilgalys R."/>
            <person name="Dunand C."/>
            <person name="Henrissat B."/>
            <person name="Grigoriev I.V."/>
            <person name="Hibbett D."/>
            <person name="Nagy L.G."/>
            <person name="Martin F.M."/>
        </authorList>
    </citation>
    <scope>NUCLEOTIDE SEQUENCE</scope>
    <source>
        <strain evidence="1">BED1</strain>
    </source>
</reference>
<name>A0AAD4C9K4_BOLED</name>
<organism evidence="1 2">
    <name type="scientific">Boletus edulis BED1</name>
    <dbReference type="NCBI Taxonomy" id="1328754"/>
    <lineage>
        <taxon>Eukaryota</taxon>
        <taxon>Fungi</taxon>
        <taxon>Dikarya</taxon>
        <taxon>Basidiomycota</taxon>
        <taxon>Agaricomycotina</taxon>
        <taxon>Agaricomycetes</taxon>
        <taxon>Agaricomycetidae</taxon>
        <taxon>Boletales</taxon>
        <taxon>Boletineae</taxon>
        <taxon>Boletaceae</taxon>
        <taxon>Boletoideae</taxon>
        <taxon>Boletus</taxon>
    </lineage>
</organism>
<keyword evidence="2" id="KW-1185">Reference proteome</keyword>
<accession>A0AAD4C9K4</accession>
<dbReference type="InterPro" id="IPR012340">
    <property type="entry name" value="NA-bd_OB-fold"/>
</dbReference>
<comment type="caution">
    <text evidence="1">The sequence shown here is derived from an EMBL/GenBank/DDBJ whole genome shotgun (WGS) entry which is preliminary data.</text>
</comment>
<proteinExistence type="predicted"/>
<evidence type="ECO:0000313" key="2">
    <source>
        <dbReference type="Proteomes" id="UP001194468"/>
    </source>
</evidence>
<dbReference type="SUPFAM" id="SSF50249">
    <property type="entry name" value="Nucleic acid-binding proteins"/>
    <property type="match status" value="1"/>
</dbReference>
<dbReference type="EMBL" id="WHUW01000001">
    <property type="protein sequence ID" value="KAF8452837.1"/>
    <property type="molecule type" value="Genomic_DNA"/>
</dbReference>
<gene>
    <name evidence="1" type="ORF">L210DRAFT_3499679</name>
</gene>
<sequence>MTSAGPNHIRSLNDQHDGARLCERIFVTVKRAKASGIHHMDVGVMKFALFIREIDVRSSAEFRTIGDVYGKLQVASCMSLCHPLHSFPFTAFEKIINPPSESSEDGYNFKRGSSEDIWYRSQPLCNEFASSLGKCREALRLSALPVFVKYTSTPSPTKAFGAYATIKVNFKALDRYVIKTCRVYGTKEEIVRFFGAIDGTMLVHRHNVSKLETLNRSSFYTGLNKRLGMTLNRITFISHRLSEKDSDDEGEGGKLDIIKQDESDRMFTFEVAQTNEQEESVAVRKGFKAVSQAIARPEVHTDDPESTKPALVTPFLVHGEAAQGFMTVEHWAIGIVRGDRVLTICFLGTDRASDRLRLNEKLDDEALNILAHWGLEKRFTEQCREGRHHFSAIRSVSEARVKSKVAIHLGYLLTHIRDVLDTLIEGYLVIVGMPERSLRIIQLFKSLALLCEKKSLKLDKQARLQLLEALLEGEVESPKVTVKGSSGVSRWNNIDLTYNLATWARTAWKAVAGENDVNSMVDDLIRRATEGFLGQLEQDATRRAQLLGCERLLLVIANRAGNLSVYFKGIDGVIARSRGKSLNRENIGHDFLLAYDKSKKKMLAVVSSDKASGSAINLHPWYNDALFIRLACFVSGSEELVLVDSQARVFSLMTLQFGTGTIRPARLQLDNVPYDMSSTRDGACLLVTQAIANDLTVTAYHWNAFGSTEGIPLDMGSLTIENGHVVTSLINRSAVHMIVLDFEARVTEFMFKEKDALAFDNSEAQEANQAQDADVDLKASQVAMFQWLGTRETTSLRTRSKSNTTDPCRIFVALHNIAFYHLPLVSGIRDLRADKIGTLRSISGTVTRTSEVRPRLLYGSSVCGGLVNEIEQQFKYQGIVSTSV</sequence>
<reference evidence="1" key="1">
    <citation type="submission" date="2019-10" db="EMBL/GenBank/DDBJ databases">
        <authorList>
            <consortium name="DOE Joint Genome Institute"/>
            <person name="Kuo A."/>
            <person name="Miyauchi S."/>
            <person name="Kiss E."/>
            <person name="Drula E."/>
            <person name="Kohler A."/>
            <person name="Sanchez-Garcia M."/>
            <person name="Andreopoulos B."/>
            <person name="Barry K.W."/>
            <person name="Bonito G."/>
            <person name="Buee M."/>
            <person name="Carver A."/>
            <person name="Chen C."/>
            <person name="Cichocki N."/>
            <person name="Clum A."/>
            <person name="Culley D."/>
            <person name="Crous P.W."/>
            <person name="Fauchery L."/>
            <person name="Girlanda M."/>
            <person name="Hayes R."/>
            <person name="Keri Z."/>
            <person name="LaButti K."/>
            <person name="Lipzen A."/>
            <person name="Lombard V."/>
            <person name="Magnuson J."/>
            <person name="Maillard F."/>
            <person name="Morin E."/>
            <person name="Murat C."/>
            <person name="Nolan M."/>
            <person name="Ohm R."/>
            <person name="Pangilinan J."/>
            <person name="Pereira M."/>
            <person name="Perotto S."/>
            <person name="Peter M."/>
            <person name="Riley R."/>
            <person name="Sitrit Y."/>
            <person name="Stielow B."/>
            <person name="Szollosi G."/>
            <person name="Zifcakova L."/>
            <person name="Stursova M."/>
            <person name="Spatafora J.W."/>
            <person name="Tedersoo L."/>
            <person name="Vaario L.-M."/>
            <person name="Yamada A."/>
            <person name="Yan M."/>
            <person name="Wang P."/>
            <person name="Xu J."/>
            <person name="Bruns T."/>
            <person name="Baldrian P."/>
            <person name="Vilgalys R."/>
            <person name="Henrissat B."/>
            <person name="Grigoriev I.V."/>
            <person name="Hibbett D."/>
            <person name="Nagy L.G."/>
            <person name="Martin F.M."/>
        </authorList>
    </citation>
    <scope>NUCLEOTIDE SEQUENCE</scope>
    <source>
        <strain evidence="1">BED1</strain>
    </source>
</reference>
<evidence type="ECO:0000313" key="1">
    <source>
        <dbReference type="EMBL" id="KAF8452837.1"/>
    </source>
</evidence>